<accession>A0AAD2D3R7</accession>
<gene>
    <name evidence="1" type="ORF">ECRASSUSDP1_LOCUS20601</name>
</gene>
<name>A0AAD2D3R7_EUPCR</name>
<evidence type="ECO:0000313" key="2">
    <source>
        <dbReference type="Proteomes" id="UP001295684"/>
    </source>
</evidence>
<sequence>MSIQNPSVPPQPDPFSSPFIQTPKKVPLRSHIPLSNCILALWLLLLVSLMQVDGKSCKESYTNDEMIGNNRFAFELGDWSLQQTTSWNNGKVYMMSTSATQTGVLFTKLDIITMTFDWMRIQRSETQTFTISPNEKVLVSSQSIASPIGSYSFYIYNITTDYPSYSHTISM</sequence>
<comment type="caution">
    <text evidence="1">The sequence shown here is derived from an EMBL/GenBank/DDBJ whole genome shotgun (WGS) entry which is preliminary data.</text>
</comment>
<dbReference type="EMBL" id="CAMPGE010021014">
    <property type="protein sequence ID" value="CAI2379192.1"/>
    <property type="molecule type" value="Genomic_DNA"/>
</dbReference>
<evidence type="ECO:0000313" key="1">
    <source>
        <dbReference type="EMBL" id="CAI2379192.1"/>
    </source>
</evidence>
<protein>
    <submittedName>
        <fullName evidence="1">Uncharacterized protein</fullName>
    </submittedName>
</protein>
<reference evidence="1" key="1">
    <citation type="submission" date="2023-07" db="EMBL/GenBank/DDBJ databases">
        <authorList>
            <consortium name="AG Swart"/>
            <person name="Singh M."/>
            <person name="Singh A."/>
            <person name="Seah K."/>
            <person name="Emmerich C."/>
        </authorList>
    </citation>
    <scope>NUCLEOTIDE SEQUENCE</scope>
    <source>
        <strain evidence="1">DP1</strain>
    </source>
</reference>
<dbReference type="AlphaFoldDB" id="A0AAD2D3R7"/>
<proteinExistence type="predicted"/>
<dbReference type="Proteomes" id="UP001295684">
    <property type="component" value="Unassembled WGS sequence"/>
</dbReference>
<keyword evidence="2" id="KW-1185">Reference proteome</keyword>
<organism evidence="1 2">
    <name type="scientific">Euplotes crassus</name>
    <dbReference type="NCBI Taxonomy" id="5936"/>
    <lineage>
        <taxon>Eukaryota</taxon>
        <taxon>Sar</taxon>
        <taxon>Alveolata</taxon>
        <taxon>Ciliophora</taxon>
        <taxon>Intramacronucleata</taxon>
        <taxon>Spirotrichea</taxon>
        <taxon>Hypotrichia</taxon>
        <taxon>Euplotida</taxon>
        <taxon>Euplotidae</taxon>
        <taxon>Moneuplotes</taxon>
    </lineage>
</organism>